<dbReference type="Proteomes" id="UP001430149">
    <property type="component" value="Unassembled WGS sequence"/>
</dbReference>
<evidence type="ECO:0000313" key="4">
    <source>
        <dbReference type="Proteomes" id="UP001430149"/>
    </source>
</evidence>
<keyword evidence="2" id="KW-1133">Transmembrane helix</keyword>
<dbReference type="RefSeq" id="WP_204680391.1">
    <property type="nucleotide sequence ID" value="NZ_BSNR01000011.1"/>
</dbReference>
<keyword evidence="2" id="KW-0812">Transmembrane</keyword>
<feature type="transmembrane region" description="Helical" evidence="2">
    <location>
        <begin position="85"/>
        <end position="113"/>
    </location>
</feature>
<reference evidence="3" key="1">
    <citation type="submission" date="2020-10" db="EMBL/GenBank/DDBJ databases">
        <title>Phylogeny of dyella-like bacteria.</title>
        <authorList>
            <person name="Fu J."/>
        </authorList>
    </citation>
    <scope>NUCLEOTIDE SEQUENCE</scope>
    <source>
        <strain evidence="3">DHOC52</strain>
    </source>
</reference>
<sequence>MNIAALWRLIILLTLVVLTTLILALPVFRYLKSGWNARRNDIMDALSPESSLRYFEMFARNKNIDITNALPELDAFYIKWYGKRFYAFPVILLMATALIVIYLSVSSALALYVDGALPSGPHASREGFAAFTWIPIQQLGLAAQAGAYMWVVNDLTSRARRLDLAPSDVHWGVLRLVIALPLGCFMSQIIPDVTDAWRSFIAFGIGAFPLSGLLSMIRRITLKRFGMKEDTTTDNDIIKLQGINAEIAERLANEGITTITQMAYCDPIRITMRSSLSFNFIIDCMGQALAWIYLESKLNTIRSFGLRGAVEINHLYRQLNDTDPDEKAHAESIMNCVAEALNQKEPTLEMVFFEIAYDPFTEYLSTIWEGPKKNRPAAPHPWRGPGRGRVAKGKRQNGADRAAEDVA</sequence>
<keyword evidence="2" id="KW-0472">Membrane</keyword>
<feature type="transmembrane region" description="Helical" evidence="2">
    <location>
        <begin position="133"/>
        <end position="151"/>
    </location>
</feature>
<feature type="region of interest" description="Disordered" evidence="1">
    <location>
        <begin position="372"/>
        <end position="407"/>
    </location>
</feature>
<name>A0ABS2K0S8_9GAMM</name>
<gene>
    <name evidence="3" type="ORF">ISP19_05685</name>
</gene>
<feature type="transmembrane region" description="Helical" evidence="2">
    <location>
        <begin position="6"/>
        <end position="31"/>
    </location>
</feature>
<feature type="transmembrane region" description="Helical" evidence="2">
    <location>
        <begin position="172"/>
        <end position="190"/>
    </location>
</feature>
<accession>A0ABS2K0S8</accession>
<evidence type="ECO:0000256" key="1">
    <source>
        <dbReference type="SAM" id="MobiDB-lite"/>
    </source>
</evidence>
<evidence type="ECO:0000313" key="3">
    <source>
        <dbReference type="EMBL" id="MBM7124866.1"/>
    </source>
</evidence>
<organism evidence="3 4">
    <name type="scientific">Dyella flava</name>
    <dbReference type="NCBI Taxonomy" id="1920170"/>
    <lineage>
        <taxon>Bacteria</taxon>
        <taxon>Pseudomonadati</taxon>
        <taxon>Pseudomonadota</taxon>
        <taxon>Gammaproteobacteria</taxon>
        <taxon>Lysobacterales</taxon>
        <taxon>Rhodanobacteraceae</taxon>
        <taxon>Dyella</taxon>
    </lineage>
</organism>
<feature type="compositionally biased region" description="Basic and acidic residues" evidence="1">
    <location>
        <begin position="397"/>
        <end position="407"/>
    </location>
</feature>
<protein>
    <submittedName>
        <fullName evidence="3">Uncharacterized protein</fullName>
    </submittedName>
</protein>
<comment type="caution">
    <text evidence="3">The sequence shown here is derived from an EMBL/GenBank/DDBJ whole genome shotgun (WGS) entry which is preliminary data.</text>
</comment>
<feature type="transmembrane region" description="Helical" evidence="2">
    <location>
        <begin position="196"/>
        <end position="217"/>
    </location>
</feature>
<proteinExistence type="predicted"/>
<keyword evidence="4" id="KW-1185">Reference proteome</keyword>
<evidence type="ECO:0000256" key="2">
    <source>
        <dbReference type="SAM" id="Phobius"/>
    </source>
</evidence>
<dbReference type="EMBL" id="JADIKE010000029">
    <property type="protein sequence ID" value="MBM7124866.1"/>
    <property type="molecule type" value="Genomic_DNA"/>
</dbReference>